<evidence type="ECO:0008006" key="8">
    <source>
        <dbReference type="Google" id="ProtNLM"/>
    </source>
</evidence>
<dbReference type="PANTHER" id="PTHR30632:SF0">
    <property type="entry name" value="SULFATE-BINDING PROTEIN"/>
    <property type="match status" value="1"/>
</dbReference>
<dbReference type="CDD" id="cd13538">
    <property type="entry name" value="PBP2_ModA_like_1"/>
    <property type="match status" value="1"/>
</dbReference>
<dbReference type="Pfam" id="PF13531">
    <property type="entry name" value="SBP_bac_11"/>
    <property type="match status" value="1"/>
</dbReference>
<dbReference type="PANTHER" id="PTHR30632">
    <property type="entry name" value="MOLYBDATE-BINDING PERIPLASMIC PROTEIN"/>
    <property type="match status" value="1"/>
</dbReference>
<protein>
    <recommendedName>
        <fullName evidence="8">Molybdate ABC transporter substrate-binding protein</fullName>
    </recommendedName>
</protein>
<gene>
    <name evidence="6" type="ORF">ETSY1_37940</name>
</gene>
<dbReference type="HOGENOM" id="CLU_065520_0_0_7"/>
<proteinExistence type="inferred from homology"/>
<keyword evidence="2 4" id="KW-0479">Metal-binding</keyword>
<comment type="similarity">
    <text evidence="1">Belongs to the bacterial solute-binding protein ModA family.</text>
</comment>
<feature type="binding site" evidence="4">
    <location>
        <position position="43"/>
    </location>
    <ligand>
        <name>molybdate</name>
        <dbReference type="ChEBI" id="CHEBI:36264"/>
    </ligand>
</feature>
<reference evidence="6 7" key="1">
    <citation type="journal article" date="2014" name="Nature">
        <title>An environmental bacterial taxon with a large and distinct metabolic repertoire.</title>
        <authorList>
            <person name="Wilson M.C."/>
            <person name="Mori T."/>
            <person name="Ruckert C."/>
            <person name="Uria A.R."/>
            <person name="Helf M.J."/>
            <person name="Takada K."/>
            <person name="Gernert C."/>
            <person name="Steffens U.A."/>
            <person name="Heycke N."/>
            <person name="Schmitt S."/>
            <person name="Rinke C."/>
            <person name="Helfrich E.J."/>
            <person name="Brachmann A.O."/>
            <person name="Gurgui C."/>
            <person name="Wakimoto T."/>
            <person name="Kracht M."/>
            <person name="Crusemann M."/>
            <person name="Hentschel U."/>
            <person name="Abe I."/>
            <person name="Matsunaga S."/>
            <person name="Kalinowski J."/>
            <person name="Takeyama H."/>
            <person name="Piel J."/>
        </authorList>
    </citation>
    <scope>NUCLEOTIDE SEQUENCE [LARGE SCALE GENOMIC DNA]</scope>
    <source>
        <strain evidence="7">TSY1</strain>
    </source>
</reference>
<feature type="signal peptide" evidence="5">
    <location>
        <begin position="1"/>
        <end position="26"/>
    </location>
</feature>
<feature type="binding site" evidence="4">
    <location>
        <position position="202"/>
    </location>
    <ligand>
        <name>molybdate</name>
        <dbReference type="ChEBI" id="CHEBI:36264"/>
    </ligand>
</feature>
<evidence type="ECO:0000256" key="2">
    <source>
        <dbReference type="ARBA" id="ARBA00022723"/>
    </source>
</evidence>
<feature type="binding site" evidence="4">
    <location>
        <position position="150"/>
    </location>
    <ligand>
        <name>molybdate</name>
        <dbReference type="ChEBI" id="CHEBI:36264"/>
    </ligand>
</feature>
<dbReference type="NCBIfam" id="TIGR01256">
    <property type="entry name" value="modA"/>
    <property type="match status" value="1"/>
</dbReference>
<accession>W4L6L8</accession>
<organism evidence="6 7">
    <name type="scientific">Entotheonella factor</name>
    <dbReference type="NCBI Taxonomy" id="1429438"/>
    <lineage>
        <taxon>Bacteria</taxon>
        <taxon>Pseudomonadati</taxon>
        <taxon>Nitrospinota/Tectimicrobiota group</taxon>
        <taxon>Candidatus Tectimicrobiota</taxon>
        <taxon>Candidatus Entotheonellia</taxon>
        <taxon>Candidatus Entotheonellales</taxon>
        <taxon>Candidatus Entotheonellaceae</taxon>
        <taxon>Candidatus Entotheonella</taxon>
    </lineage>
</organism>
<dbReference type="GO" id="GO:0015689">
    <property type="term" value="P:molybdate ion transport"/>
    <property type="evidence" value="ECO:0007669"/>
    <property type="project" value="InterPro"/>
</dbReference>
<dbReference type="Proteomes" id="UP000019141">
    <property type="component" value="Unassembled WGS sequence"/>
</dbReference>
<keyword evidence="7" id="KW-1185">Reference proteome</keyword>
<sequence length="269" mass="29140">MIVRRWQSYGLVLGTLLLIAASSRQTTTPLPIAGTLTVLAAASLTEPFTAIGKRLEQLHPGLRIHFNFAGSQALRMQLEQGAPADVFASANLAQMKLAKRSGVVHDEAPVFAKNHLTLIVPSKNPGQITGLQALATPGIKLVLAGRHVPAGHYSRRILRRAATDYGEAFEARVLQNLVSEEHNVKQVVTKIQLGEADAGMAYVSDITLQMSNAIRSIPIPDAYNLAADYPIAMVKDTRQPAAAQVFIDFVRSEQGQAILKSYNFVPVLE</sequence>
<evidence type="ECO:0000313" key="7">
    <source>
        <dbReference type="Proteomes" id="UP000019141"/>
    </source>
</evidence>
<evidence type="ECO:0000256" key="1">
    <source>
        <dbReference type="ARBA" id="ARBA00009175"/>
    </source>
</evidence>
<evidence type="ECO:0000256" key="3">
    <source>
        <dbReference type="ARBA" id="ARBA00022729"/>
    </source>
</evidence>
<dbReference type="GO" id="GO:0046872">
    <property type="term" value="F:metal ion binding"/>
    <property type="evidence" value="ECO:0007669"/>
    <property type="project" value="UniProtKB-KW"/>
</dbReference>
<dbReference type="InterPro" id="IPR005950">
    <property type="entry name" value="ModA"/>
</dbReference>
<dbReference type="InterPro" id="IPR050682">
    <property type="entry name" value="ModA/WtpA"/>
</dbReference>
<dbReference type="AlphaFoldDB" id="W4L6L8"/>
<dbReference type="EMBL" id="AZHW01001181">
    <property type="protein sequence ID" value="ETW93733.1"/>
    <property type="molecule type" value="Genomic_DNA"/>
</dbReference>
<feature type="binding site" evidence="4">
    <location>
        <position position="71"/>
    </location>
    <ligand>
        <name>molybdate</name>
        <dbReference type="ChEBI" id="CHEBI:36264"/>
    </ligand>
</feature>
<evidence type="ECO:0000256" key="5">
    <source>
        <dbReference type="SAM" id="SignalP"/>
    </source>
</evidence>
<feature type="binding site" evidence="4">
    <location>
        <position position="184"/>
    </location>
    <ligand>
        <name>molybdate</name>
        <dbReference type="ChEBI" id="CHEBI:36264"/>
    </ligand>
</feature>
<feature type="chain" id="PRO_5004844446" description="Molybdate ABC transporter substrate-binding protein" evidence="5">
    <location>
        <begin position="27"/>
        <end position="269"/>
    </location>
</feature>
<dbReference type="PIRSF" id="PIRSF004846">
    <property type="entry name" value="ModA"/>
    <property type="match status" value="1"/>
</dbReference>
<comment type="caution">
    <text evidence="6">The sequence shown here is derived from an EMBL/GenBank/DDBJ whole genome shotgun (WGS) entry which is preliminary data.</text>
</comment>
<evidence type="ECO:0000256" key="4">
    <source>
        <dbReference type="PIRSR" id="PIRSR004846-1"/>
    </source>
</evidence>
<dbReference type="SUPFAM" id="SSF53850">
    <property type="entry name" value="Periplasmic binding protein-like II"/>
    <property type="match status" value="1"/>
</dbReference>
<evidence type="ECO:0000313" key="6">
    <source>
        <dbReference type="EMBL" id="ETW93733.1"/>
    </source>
</evidence>
<keyword evidence="3 5" id="KW-0732">Signal</keyword>
<keyword evidence="4" id="KW-0500">Molybdenum</keyword>
<dbReference type="Gene3D" id="3.40.190.10">
    <property type="entry name" value="Periplasmic binding protein-like II"/>
    <property type="match status" value="2"/>
</dbReference>
<name>W4L6L8_ENTF1</name>
<dbReference type="GO" id="GO:0030973">
    <property type="term" value="F:molybdate ion binding"/>
    <property type="evidence" value="ECO:0007669"/>
    <property type="project" value="TreeGrafter"/>
</dbReference>